<dbReference type="HOGENOM" id="CLU_3195493_0_0_4"/>
<dbReference type="STRING" id="76114.ebA2729"/>
<name>Q5P4V4_AROAE</name>
<dbReference type="Proteomes" id="UP000006552">
    <property type="component" value="Chromosome"/>
</dbReference>
<proteinExistence type="predicted"/>
<reference evidence="1 2" key="1">
    <citation type="journal article" date="2005" name="Arch. Microbiol.">
        <title>The genome sequence of an anaerobic aromatic-degrading denitrifying bacterium, strain EbN1.</title>
        <authorList>
            <person name="Rabus R."/>
            <person name="Kube M."/>
            <person name="Heider J."/>
            <person name="Beck A."/>
            <person name="Heitmann K."/>
            <person name="Widdel F."/>
            <person name="Reinhardt R."/>
        </authorList>
    </citation>
    <scope>NUCLEOTIDE SEQUENCE [LARGE SCALE GENOMIC DNA]</scope>
    <source>
        <strain evidence="1 2">EbN1</strain>
    </source>
</reference>
<organism evidence="1 2">
    <name type="scientific">Aromatoleum aromaticum (strain DSM 19018 / LMG 30748 / EbN1)</name>
    <name type="common">Azoarcus sp. (strain EbN1)</name>
    <dbReference type="NCBI Taxonomy" id="76114"/>
    <lineage>
        <taxon>Bacteria</taxon>
        <taxon>Pseudomonadati</taxon>
        <taxon>Pseudomonadota</taxon>
        <taxon>Betaproteobacteria</taxon>
        <taxon>Rhodocyclales</taxon>
        <taxon>Rhodocyclaceae</taxon>
        <taxon>Aromatoleum</taxon>
    </lineage>
</organism>
<evidence type="ECO:0000313" key="2">
    <source>
        <dbReference type="Proteomes" id="UP000006552"/>
    </source>
</evidence>
<dbReference type="KEGG" id="eba:ebA2729"/>
<evidence type="ECO:0000313" key="1">
    <source>
        <dbReference type="EMBL" id="CAI07658.1"/>
    </source>
</evidence>
<sequence length="45" mass="5348">MKRGLEVRRSRHHIEFAGRRCECRRRAGRRSPCMLNLDRQGGCHV</sequence>
<keyword evidence="2" id="KW-1185">Reference proteome</keyword>
<gene>
    <name evidence="1" type="ORF">ebA2729</name>
</gene>
<dbReference type="AlphaFoldDB" id="Q5P4V4"/>
<dbReference type="EMBL" id="CR555306">
    <property type="protein sequence ID" value="CAI07658.1"/>
    <property type="molecule type" value="Genomic_DNA"/>
</dbReference>
<accession>Q5P4V4</accession>
<protein>
    <submittedName>
        <fullName evidence="1">Uncharacterized protein</fullName>
    </submittedName>
</protein>